<reference evidence="1" key="1">
    <citation type="submission" date="2024-05" db="EMBL/GenBank/DDBJ databases">
        <title>Isolation and characterization of Sporomusa carbonis sp. nov., a carboxydotrophic hydrogenogen in the genus of Sporomusa isolated from a charcoal burning pile.</title>
        <authorList>
            <person name="Boeer T."/>
            <person name="Rosenbaum F."/>
            <person name="Eysell L."/>
            <person name="Mueller V."/>
            <person name="Daniel R."/>
            <person name="Poehlein A."/>
        </authorList>
    </citation>
    <scope>NUCLEOTIDE SEQUENCE [LARGE SCALE GENOMIC DNA]</scope>
    <source>
        <strain evidence="1">DSM 10669</strain>
    </source>
</reference>
<dbReference type="EMBL" id="CP155573">
    <property type="protein sequence ID" value="XFO65397.1"/>
    <property type="molecule type" value="Genomic_DNA"/>
</dbReference>
<proteinExistence type="predicted"/>
<gene>
    <name evidence="1" type="ORF">SPSIL_015070</name>
</gene>
<dbReference type="RefSeq" id="WP_094603452.1">
    <property type="nucleotide sequence ID" value="NZ_CP155573.1"/>
</dbReference>
<evidence type="ECO:0000313" key="2">
    <source>
        <dbReference type="Proteomes" id="UP000216752"/>
    </source>
</evidence>
<name>A0ABZ3IIU7_9FIRM</name>
<accession>A0ABZ3IIU7</accession>
<dbReference type="Proteomes" id="UP000216752">
    <property type="component" value="Chromosome"/>
</dbReference>
<protein>
    <recommendedName>
        <fullName evidence="3">Terminase small subunit</fullName>
    </recommendedName>
</protein>
<evidence type="ECO:0000313" key="1">
    <source>
        <dbReference type="EMBL" id="XFO65397.1"/>
    </source>
</evidence>
<evidence type="ECO:0008006" key="3">
    <source>
        <dbReference type="Google" id="ProtNLM"/>
    </source>
</evidence>
<organism evidence="1 2">
    <name type="scientific">Sporomusa silvacetica DSM 10669</name>
    <dbReference type="NCBI Taxonomy" id="1123289"/>
    <lineage>
        <taxon>Bacteria</taxon>
        <taxon>Bacillati</taxon>
        <taxon>Bacillota</taxon>
        <taxon>Negativicutes</taxon>
        <taxon>Selenomonadales</taxon>
        <taxon>Sporomusaceae</taxon>
        <taxon>Sporomusa</taxon>
    </lineage>
</organism>
<sequence length="145" mass="16239">MASLSKIDSLGIGEYVLRLAGEGKGSREIAELLNTVKGVKISYVSVNTWLKSVRKERAETTKAVVQDKIKATVPTDLDILESIRDQLNNYRLGKDENGDQITIKTSEKLLCIDRLNKVIDTRLKYSGADDKEEDRVIKITLDVDE</sequence>
<keyword evidence="2" id="KW-1185">Reference proteome</keyword>